<proteinExistence type="predicted"/>
<accession>A0ABV9IF78</accession>
<reference evidence="2" key="1">
    <citation type="journal article" date="2019" name="Int. J. Syst. Evol. Microbiol.">
        <title>The Global Catalogue of Microorganisms (GCM) 10K type strain sequencing project: providing services to taxonomists for standard genome sequencing and annotation.</title>
        <authorList>
            <consortium name="The Broad Institute Genomics Platform"/>
            <consortium name="The Broad Institute Genome Sequencing Center for Infectious Disease"/>
            <person name="Wu L."/>
            <person name="Ma J."/>
        </authorList>
    </citation>
    <scope>NUCLEOTIDE SEQUENCE [LARGE SCALE GENOMIC DNA]</scope>
    <source>
        <strain evidence="2">CCUG 55995</strain>
    </source>
</reference>
<organism evidence="1 2">
    <name type="scientific">Deinococcus hohokamensis</name>
    <dbReference type="NCBI Taxonomy" id="309883"/>
    <lineage>
        <taxon>Bacteria</taxon>
        <taxon>Thermotogati</taxon>
        <taxon>Deinococcota</taxon>
        <taxon>Deinococci</taxon>
        <taxon>Deinococcales</taxon>
        <taxon>Deinococcaceae</taxon>
        <taxon>Deinococcus</taxon>
    </lineage>
</organism>
<sequence>MDNVVLSDEEVRQRLEKSRALMDTCWLKMETFKSRVMECQVLAEERRWRRANGLSCQGAAYRRG</sequence>
<dbReference type="Proteomes" id="UP001595952">
    <property type="component" value="Unassembled WGS sequence"/>
</dbReference>
<comment type="caution">
    <text evidence="1">The sequence shown here is derived from an EMBL/GenBank/DDBJ whole genome shotgun (WGS) entry which is preliminary data.</text>
</comment>
<protein>
    <submittedName>
        <fullName evidence="1">Uncharacterized protein</fullName>
    </submittedName>
</protein>
<dbReference type="EMBL" id="JBHSEI010000015">
    <property type="protein sequence ID" value="MFC4640261.1"/>
    <property type="molecule type" value="Genomic_DNA"/>
</dbReference>
<gene>
    <name evidence="1" type="ORF">ACFO0D_18175</name>
</gene>
<keyword evidence="2" id="KW-1185">Reference proteome</keyword>
<evidence type="ECO:0000313" key="1">
    <source>
        <dbReference type="EMBL" id="MFC4640261.1"/>
    </source>
</evidence>
<evidence type="ECO:0000313" key="2">
    <source>
        <dbReference type="Proteomes" id="UP001595952"/>
    </source>
</evidence>
<dbReference type="RefSeq" id="WP_380063242.1">
    <property type="nucleotide sequence ID" value="NZ_JBHSEI010000015.1"/>
</dbReference>
<name>A0ABV9IF78_9DEIO</name>